<dbReference type="GO" id="GO:0051539">
    <property type="term" value="F:4 iron, 4 sulfur cluster binding"/>
    <property type="evidence" value="ECO:0007669"/>
    <property type="project" value="UniProtKB-KW"/>
</dbReference>
<evidence type="ECO:0000313" key="9">
    <source>
        <dbReference type="Proteomes" id="UP000824118"/>
    </source>
</evidence>
<dbReference type="CDD" id="cd01335">
    <property type="entry name" value="Radical_SAM"/>
    <property type="match status" value="1"/>
</dbReference>
<dbReference type="SUPFAM" id="SSF102114">
    <property type="entry name" value="Radical SAM enzymes"/>
    <property type="match status" value="1"/>
</dbReference>
<organism evidence="8 9">
    <name type="scientific">Candidatus Limousia pullorum</name>
    <dbReference type="NCBI Taxonomy" id="2840860"/>
    <lineage>
        <taxon>Bacteria</taxon>
        <taxon>Bacillati</taxon>
        <taxon>Bacillota</taxon>
        <taxon>Clostridia</taxon>
        <taxon>Eubacteriales</taxon>
        <taxon>Oscillospiraceae</taxon>
        <taxon>Oscillospiraceae incertae sedis</taxon>
        <taxon>Candidatus Limousia</taxon>
    </lineage>
</organism>
<evidence type="ECO:0000256" key="1">
    <source>
        <dbReference type="ARBA" id="ARBA00001966"/>
    </source>
</evidence>
<comment type="caution">
    <text evidence="8">The sequence shown here is derived from an EMBL/GenBank/DDBJ whole genome shotgun (WGS) entry which is preliminary data.</text>
</comment>
<evidence type="ECO:0000259" key="7">
    <source>
        <dbReference type="PROSITE" id="PS51918"/>
    </source>
</evidence>
<keyword evidence="6" id="KW-0411">Iron-sulfur</keyword>
<keyword evidence="2" id="KW-0004">4Fe-4S</keyword>
<dbReference type="InterPro" id="IPR007197">
    <property type="entry name" value="rSAM"/>
</dbReference>
<comment type="cofactor">
    <cofactor evidence="1">
        <name>[4Fe-4S] cluster</name>
        <dbReference type="ChEBI" id="CHEBI:49883"/>
    </cofactor>
</comment>
<evidence type="ECO:0000256" key="6">
    <source>
        <dbReference type="ARBA" id="ARBA00023014"/>
    </source>
</evidence>
<dbReference type="GO" id="GO:0003824">
    <property type="term" value="F:catalytic activity"/>
    <property type="evidence" value="ECO:0007669"/>
    <property type="project" value="InterPro"/>
</dbReference>
<accession>A0A9D1LZK0</accession>
<feature type="domain" description="Radical SAM core" evidence="7">
    <location>
        <begin position="1"/>
        <end position="218"/>
    </location>
</feature>
<dbReference type="GO" id="GO:0002926">
    <property type="term" value="P:tRNA wobble base 5-methoxycarbonylmethyl-2-thiouridinylation"/>
    <property type="evidence" value="ECO:0007669"/>
    <property type="project" value="TreeGrafter"/>
</dbReference>
<dbReference type="PROSITE" id="PS51918">
    <property type="entry name" value="RADICAL_SAM"/>
    <property type="match status" value="1"/>
</dbReference>
<keyword evidence="5" id="KW-0408">Iron</keyword>
<dbReference type="InterPro" id="IPR039661">
    <property type="entry name" value="ELP3"/>
</dbReference>
<dbReference type="GO" id="GO:0046872">
    <property type="term" value="F:metal ion binding"/>
    <property type="evidence" value="ECO:0007669"/>
    <property type="project" value="UniProtKB-KW"/>
</dbReference>
<dbReference type="PANTHER" id="PTHR11135:SF0">
    <property type="entry name" value="ELONGATOR COMPLEX PROTEIN 3"/>
    <property type="match status" value="1"/>
</dbReference>
<gene>
    <name evidence="8" type="ORF">IAD22_07395</name>
</gene>
<evidence type="ECO:0000256" key="5">
    <source>
        <dbReference type="ARBA" id="ARBA00023004"/>
    </source>
</evidence>
<dbReference type="Pfam" id="PF04055">
    <property type="entry name" value="Radical_SAM"/>
    <property type="match status" value="1"/>
</dbReference>
<evidence type="ECO:0000313" key="8">
    <source>
        <dbReference type="EMBL" id="HIU50822.1"/>
    </source>
</evidence>
<dbReference type="AlphaFoldDB" id="A0A9D1LZK0"/>
<dbReference type="SMART" id="SM00729">
    <property type="entry name" value="Elp3"/>
    <property type="match status" value="1"/>
</dbReference>
<dbReference type="PANTHER" id="PTHR11135">
    <property type="entry name" value="HISTONE ACETYLTRANSFERASE-RELATED"/>
    <property type="match status" value="1"/>
</dbReference>
<dbReference type="InterPro" id="IPR032432">
    <property type="entry name" value="Radical_SAM_C"/>
</dbReference>
<proteinExistence type="predicted"/>
<dbReference type="Pfam" id="PF16199">
    <property type="entry name" value="Radical_SAM_C"/>
    <property type="match status" value="1"/>
</dbReference>
<dbReference type="Gene3D" id="3.20.20.70">
    <property type="entry name" value="Aldolase class I"/>
    <property type="match status" value="1"/>
</dbReference>
<sequence length="329" mass="37123">MCSFCNQRSITGQQYQPTPQDVKNAALTALKTMGEFSKDSEIAFFGGSFTAIDRDYMVSLLKAAYEFHDVFKGVRISTRPDCIDEEVLDLLKSYNVTAIELGAQSMDDEVLSANNRGHSAEQVEKASKLIKEKGFSLGLQMMTGLYKSTLEKDMETALKIAALQPDTVRIYPTVIMKNTALGDLYLGGEYKPYSFEDTVKLCSDMLKLFMERNIKVIRLGLHYSEELLRDRLAGAYHPAFREICESRCFLENIKAVFDGRENLDIRTLPDGKTFIKRKKVLINVAKGSVSKAVGQSGANKKYIFEKGYIPVFKEDENLKDFDVKIQILE</sequence>
<keyword evidence="3" id="KW-0949">S-adenosyl-L-methionine</keyword>
<name>A0A9D1LZK0_9FIRM</name>
<keyword evidence="4" id="KW-0479">Metal-binding</keyword>
<evidence type="ECO:0000256" key="3">
    <source>
        <dbReference type="ARBA" id="ARBA00022691"/>
    </source>
</evidence>
<dbReference type="EMBL" id="DVNG01000110">
    <property type="protein sequence ID" value="HIU50822.1"/>
    <property type="molecule type" value="Genomic_DNA"/>
</dbReference>
<evidence type="ECO:0000256" key="2">
    <source>
        <dbReference type="ARBA" id="ARBA00022485"/>
    </source>
</evidence>
<reference evidence="8" key="1">
    <citation type="submission" date="2020-10" db="EMBL/GenBank/DDBJ databases">
        <authorList>
            <person name="Gilroy R."/>
        </authorList>
    </citation>
    <scope>NUCLEOTIDE SEQUENCE</scope>
    <source>
        <strain evidence="8">ChiGjej1B1-1684</strain>
    </source>
</reference>
<dbReference type="InterPro" id="IPR013785">
    <property type="entry name" value="Aldolase_TIM"/>
</dbReference>
<reference evidence="8" key="2">
    <citation type="journal article" date="2021" name="PeerJ">
        <title>Extensive microbial diversity within the chicken gut microbiome revealed by metagenomics and culture.</title>
        <authorList>
            <person name="Gilroy R."/>
            <person name="Ravi A."/>
            <person name="Getino M."/>
            <person name="Pursley I."/>
            <person name="Horton D.L."/>
            <person name="Alikhan N.F."/>
            <person name="Baker D."/>
            <person name="Gharbi K."/>
            <person name="Hall N."/>
            <person name="Watson M."/>
            <person name="Adriaenssens E.M."/>
            <person name="Foster-Nyarko E."/>
            <person name="Jarju S."/>
            <person name="Secka A."/>
            <person name="Antonio M."/>
            <person name="Oren A."/>
            <person name="Chaudhuri R.R."/>
            <person name="La Ragione R."/>
            <person name="Hildebrand F."/>
            <person name="Pallen M.J."/>
        </authorList>
    </citation>
    <scope>NUCLEOTIDE SEQUENCE</scope>
    <source>
        <strain evidence="8">ChiGjej1B1-1684</strain>
    </source>
</reference>
<dbReference type="GO" id="GO:0005737">
    <property type="term" value="C:cytoplasm"/>
    <property type="evidence" value="ECO:0007669"/>
    <property type="project" value="TreeGrafter"/>
</dbReference>
<dbReference type="Proteomes" id="UP000824118">
    <property type="component" value="Unassembled WGS sequence"/>
</dbReference>
<evidence type="ECO:0000256" key="4">
    <source>
        <dbReference type="ARBA" id="ARBA00022723"/>
    </source>
</evidence>
<protein>
    <submittedName>
        <fullName evidence="8">Radical SAM protein</fullName>
    </submittedName>
</protein>
<dbReference type="InterPro" id="IPR006638">
    <property type="entry name" value="Elp3/MiaA/NifB-like_rSAM"/>
</dbReference>
<dbReference type="InterPro" id="IPR058240">
    <property type="entry name" value="rSAM_sf"/>
</dbReference>